<evidence type="ECO:0008006" key="3">
    <source>
        <dbReference type="Google" id="ProtNLM"/>
    </source>
</evidence>
<dbReference type="KEGG" id="cthd:CDO33_08745"/>
<dbReference type="InterPro" id="IPR011009">
    <property type="entry name" value="Kinase-like_dom_sf"/>
</dbReference>
<reference evidence="1 2" key="1">
    <citation type="submission" date="2017-06" db="EMBL/GenBank/DDBJ databases">
        <title>Investigating the central metabolism of Clostridium thermosuccinogenes.</title>
        <authorList>
            <person name="Koendjbiharie J.G."/>
            <person name="van Kranenburg R."/>
        </authorList>
    </citation>
    <scope>NUCLEOTIDE SEQUENCE [LARGE SCALE GENOMIC DNA]</scope>
    <source>
        <strain evidence="1 2">DSM 5806</strain>
    </source>
</reference>
<organism evidence="1 2">
    <name type="scientific">Clostridium thermosuccinogenes</name>
    <dbReference type="NCBI Taxonomy" id="84032"/>
    <lineage>
        <taxon>Bacteria</taxon>
        <taxon>Bacillati</taxon>
        <taxon>Bacillota</taxon>
        <taxon>Clostridia</taxon>
        <taxon>Eubacteriales</taxon>
        <taxon>Clostridiaceae</taxon>
        <taxon>Clostridium</taxon>
    </lineage>
</organism>
<dbReference type="SUPFAM" id="SSF56112">
    <property type="entry name" value="Protein kinase-like (PK-like)"/>
    <property type="match status" value="1"/>
</dbReference>
<dbReference type="RefSeq" id="WP_103083016.1">
    <property type="nucleotide sequence ID" value="NZ_CP021850.1"/>
</dbReference>
<dbReference type="Proteomes" id="UP000236151">
    <property type="component" value="Unassembled WGS sequence"/>
</dbReference>
<name>A0A2K2F926_9CLOT</name>
<gene>
    <name evidence="1" type="ORF">CDQ84_17395</name>
</gene>
<dbReference type="EMBL" id="NIOJ01000070">
    <property type="protein sequence ID" value="PNT95299.1"/>
    <property type="molecule type" value="Genomic_DNA"/>
</dbReference>
<dbReference type="Gene3D" id="3.30.200.20">
    <property type="entry name" value="Phosphorylase Kinase, domain 1"/>
    <property type="match status" value="1"/>
</dbReference>
<evidence type="ECO:0000313" key="1">
    <source>
        <dbReference type="EMBL" id="PNT95299.1"/>
    </source>
</evidence>
<evidence type="ECO:0000313" key="2">
    <source>
        <dbReference type="Proteomes" id="UP000236151"/>
    </source>
</evidence>
<proteinExistence type="predicted"/>
<dbReference type="AlphaFoldDB" id="A0A2K2F926"/>
<accession>A0A2K2F926</accession>
<protein>
    <recommendedName>
        <fullName evidence="3">Aminoglycoside phosphotransferase domain-containing protein</fullName>
    </recommendedName>
</protein>
<sequence>MNISIPEFLKTKYNESNICHMTGGGTNELYLVSNESMTRLVKIAGLNSDDIVNEYNTLQLLSEMSVVPKVYELFYIGERAGIEIEFIKGKSMT</sequence>
<comment type="caution">
    <text evidence="1">The sequence shown here is derived from an EMBL/GenBank/DDBJ whole genome shotgun (WGS) entry which is preliminary data.</text>
</comment>
<keyword evidence="2" id="KW-1185">Reference proteome</keyword>